<evidence type="ECO:0000256" key="1">
    <source>
        <dbReference type="SAM" id="MobiDB-lite"/>
    </source>
</evidence>
<sequence length="245" mass="26507">MVGERNNVGQAIGDHNHVPGDGVYDQGGQTVWNTMNIQTNVRDFRSQATMGSLTTKSATTGSQTRVDTSKTDNSIHTLQVSTSMQGMSMSVGELSGSASMSVRDMRTTSGFQANQGIRRGNSSGVRPPRRGVSKPSSSMGGTTKMRAKGGGGWYFTDYWHSGEYTHIPSKDIFSPKIIGRPEEIQKIGMKYKSGLSSANLSLILLLVGAEDGENQSLILHSYFMVDRDQSVEGGEHPLILLRSID</sequence>
<proteinExistence type="predicted"/>
<evidence type="ECO:0000313" key="3">
    <source>
        <dbReference type="Proteomes" id="UP001180020"/>
    </source>
</evidence>
<feature type="region of interest" description="Disordered" evidence="1">
    <location>
        <begin position="109"/>
        <end position="145"/>
    </location>
</feature>
<organism evidence="2 3">
    <name type="scientific">Acorus calamus</name>
    <name type="common">Sweet flag</name>
    <dbReference type="NCBI Taxonomy" id="4465"/>
    <lineage>
        <taxon>Eukaryota</taxon>
        <taxon>Viridiplantae</taxon>
        <taxon>Streptophyta</taxon>
        <taxon>Embryophyta</taxon>
        <taxon>Tracheophyta</taxon>
        <taxon>Spermatophyta</taxon>
        <taxon>Magnoliopsida</taxon>
        <taxon>Liliopsida</taxon>
        <taxon>Acoraceae</taxon>
        <taxon>Acorus</taxon>
    </lineage>
</organism>
<accession>A0AAV9DEP4</accession>
<dbReference type="AlphaFoldDB" id="A0AAV9DEP4"/>
<feature type="region of interest" description="Disordered" evidence="1">
    <location>
        <begin position="52"/>
        <end position="71"/>
    </location>
</feature>
<protein>
    <submittedName>
        <fullName evidence="2">Uncharacterized protein</fullName>
    </submittedName>
</protein>
<keyword evidence="3" id="KW-1185">Reference proteome</keyword>
<dbReference type="EMBL" id="JAUJYO010000014">
    <property type="protein sequence ID" value="KAK1299386.1"/>
    <property type="molecule type" value="Genomic_DNA"/>
</dbReference>
<comment type="caution">
    <text evidence="2">The sequence shown here is derived from an EMBL/GenBank/DDBJ whole genome shotgun (WGS) entry which is preliminary data.</text>
</comment>
<feature type="region of interest" description="Disordered" evidence="1">
    <location>
        <begin position="1"/>
        <end position="20"/>
    </location>
</feature>
<reference evidence="2" key="2">
    <citation type="submission" date="2023-06" db="EMBL/GenBank/DDBJ databases">
        <authorList>
            <person name="Ma L."/>
            <person name="Liu K.-W."/>
            <person name="Li Z."/>
            <person name="Hsiao Y.-Y."/>
            <person name="Qi Y."/>
            <person name="Fu T."/>
            <person name="Tang G."/>
            <person name="Zhang D."/>
            <person name="Sun W.-H."/>
            <person name="Liu D.-K."/>
            <person name="Li Y."/>
            <person name="Chen G.-Z."/>
            <person name="Liu X.-D."/>
            <person name="Liao X.-Y."/>
            <person name="Jiang Y.-T."/>
            <person name="Yu X."/>
            <person name="Hao Y."/>
            <person name="Huang J."/>
            <person name="Zhao X.-W."/>
            <person name="Ke S."/>
            <person name="Chen Y.-Y."/>
            <person name="Wu W.-L."/>
            <person name="Hsu J.-L."/>
            <person name="Lin Y.-F."/>
            <person name="Huang M.-D."/>
            <person name="Li C.-Y."/>
            <person name="Huang L."/>
            <person name="Wang Z.-W."/>
            <person name="Zhao X."/>
            <person name="Zhong W.-Y."/>
            <person name="Peng D.-H."/>
            <person name="Ahmad S."/>
            <person name="Lan S."/>
            <person name="Zhang J.-S."/>
            <person name="Tsai W.-C."/>
            <person name="Van De Peer Y."/>
            <person name="Liu Z.-J."/>
        </authorList>
    </citation>
    <scope>NUCLEOTIDE SEQUENCE</scope>
    <source>
        <strain evidence="2">CP</strain>
        <tissue evidence="2">Leaves</tissue>
    </source>
</reference>
<evidence type="ECO:0000313" key="2">
    <source>
        <dbReference type="EMBL" id="KAK1299386.1"/>
    </source>
</evidence>
<gene>
    <name evidence="2" type="ORF">QJS10_CPB14g01054</name>
</gene>
<dbReference type="Proteomes" id="UP001180020">
    <property type="component" value="Unassembled WGS sequence"/>
</dbReference>
<name>A0AAV9DEP4_ACOCL</name>
<reference evidence="2" key="1">
    <citation type="journal article" date="2023" name="Nat. Commun.">
        <title>Diploid and tetraploid genomes of Acorus and the evolution of monocots.</title>
        <authorList>
            <person name="Ma L."/>
            <person name="Liu K.W."/>
            <person name="Li Z."/>
            <person name="Hsiao Y.Y."/>
            <person name="Qi Y."/>
            <person name="Fu T."/>
            <person name="Tang G.D."/>
            <person name="Zhang D."/>
            <person name="Sun W.H."/>
            <person name="Liu D.K."/>
            <person name="Li Y."/>
            <person name="Chen G.Z."/>
            <person name="Liu X.D."/>
            <person name="Liao X.Y."/>
            <person name="Jiang Y.T."/>
            <person name="Yu X."/>
            <person name="Hao Y."/>
            <person name="Huang J."/>
            <person name="Zhao X.W."/>
            <person name="Ke S."/>
            <person name="Chen Y.Y."/>
            <person name="Wu W.L."/>
            <person name="Hsu J.L."/>
            <person name="Lin Y.F."/>
            <person name="Huang M.D."/>
            <person name="Li C.Y."/>
            <person name="Huang L."/>
            <person name="Wang Z.W."/>
            <person name="Zhao X."/>
            <person name="Zhong W.Y."/>
            <person name="Peng D.H."/>
            <person name="Ahmad S."/>
            <person name="Lan S."/>
            <person name="Zhang J.S."/>
            <person name="Tsai W.C."/>
            <person name="Van de Peer Y."/>
            <person name="Liu Z.J."/>
        </authorList>
    </citation>
    <scope>NUCLEOTIDE SEQUENCE</scope>
    <source>
        <strain evidence="2">CP</strain>
    </source>
</reference>
<feature type="compositionally biased region" description="Polar residues" evidence="1">
    <location>
        <begin position="109"/>
        <end position="124"/>
    </location>
</feature>